<dbReference type="EMBL" id="BGZK01000175">
    <property type="protein sequence ID" value="GBP26068.1"/>
    <property type="molecule type" value="Genomic_DNA"/>
</dbReference>
<reference evidence="1 2" key="1">
    <citation type="journal article" date="2019" name="Commun. Biol.">
        <title>The bagworm genome reveals a unique fibroin gene that provides high tensile strength.</title>
        <authorList>
            <person name="Kono N."/>
            <person name="Nakamura H."/>
            <person name="Ohtoshi R."/>
            <person name="Tomita M."/>
            <person name="Numata K."/>
            <person name="Arakawa K."/>
        </authorList>
    </citation>
    <scope>NUCLEOTIDE SEQUENCE [LARGE SCALE GENOMIC DNA]</scope>
</reference>
<dbReference type="AlphaFoldDB" id="A0A4C1UI31"/>
<accession>A0A4C1UI31</accession>
<sequence length="123" mass="13937">MRFINNECNFTRDFPSTVAVHKNRFPYDSEAVNGAAWKSRRKSHYLSRLPVALSSFVPTPEVAQRPVNGKLDDNATGSYHTRAGLGGRCMSSRYVGREPKRTATSYRWPGKLRRDTLIAVNTF</sequence>
<proteinExistence type="predicted"/>
<evidence type="ECO:0000313" key="2">
    <source>
        <dbReference type="Proteomes" id="UP000299102"/>
    </source>
</evidence>
<organism evidence="1 2">
    <name type="scientific">Eumeta variegata</name>
    <name type="common">Bagworm moth</name>
    <name type="synonym">Eumeta japonica</name>
    <dbReference type="NCBI Taxonomy" id="151549"/>
    <lineage>
        <taxon>Eukaryota</taxon>
        <taxon>Metazoa</taxon>
        <taxon>Ecdysozoa</taxon>
        <taxon>Arthropoda</taxon>
        <taxon>Hexapoda</taxon>
        <taxon>Insecta</taxon>
        <taxon>Pterygota</taxon>
        <taxon>Neoptera</taxon>
        <taxon>Endopterygota</taxon>
        <taxon>Lepidoptera</taxon>
        <taxon>Glossata</taxon>
        <taxon>Ditrysia</taxon>
        <taxon>Tineoidea</taxon>
        <taxon>Psychidae</taxon>
        <taxon>Oiketicinae</taxon>
        <taxon>Eumeta</taxon>
    </lineage>
</organism>
<gene>
    <name evidence="1" type="ORF">EVAR_20084_1</name>
</gene>
<keyword evidence="2" id="KW-1185">Reference proteome</keyword>
<comment type="caution">
    <text evidence="1">The sequence shown here is derived from an EMBL/GenBank/DDBJ whole genome shotgun (WGS) entry which is preliminary data.</text>
</comment>
<name>A0A4C1UI31_EUMVA</name>
<dbReference type="Proteomes" id="UP000299102">
    <property type="component" value="Unassembled WGS sequence"/>
</dbReference>
<protein>
    <submittedName>
        <fullName evidence="1">Uncharacterized protein</fullName>
    </submittedName>
</protein>
<evidence type="ECO:0000313" key="1">
    <source>
        <dbReference type="EMBL" id="GBP26068.1"/>
    </source>
</evidence>